<gene>
    <name evidence="1" type="ORF">GCM10007103_13510</name>
</gene>
<reference evidence="1" key="2">
    <citation type="submission" date="2020-09" db="EMBL/GenBank/DDBJ databases">
        <authorList>
            <person name="Sun Q."/>
            <person name="Kim S."/>
        </authorList>
    </citation>
    <scope>NUCLEOTIDE SEQUENCE</scope>
    <source>
        <strain evidence="1">KCTC 12719</strain>
    </source>
</reference>
<dbReference type="EMBL" id="BMXB01000003">
    <property type="protein sequence ID" value="GHA33283.1"/>
    <property type="molecule type" value="Genomic_DNA"/>
</dbReference>
<evidence type="ECO:0000313" key="2">
    <source>
        <dbReference type="Proteomes" id="UP000610456"/>
    </source>
</evidence>
<dbReference type="AlphaFoldDB" id="A0A918SCZ9"/>
<protein>
    <submittedName>
        <fullName evidence="1">Uncharacterized protein</fullName>
    </submittedName>
</protein>
<keyword evidence="2" id="KW-1185">Reference proteome</keyword>
<reference evidence="1" key="1">
    <citation type="journal article" date="2014" name="Int. J. Syst. Evol. Microbiol.">
        <title>Complete genome sequence of Corynebacterium casei LMG S-19264T (=DSM 44701T), isolated from a smear-ripened cheese.</title>
        <authorList>
            <consortium name="US DOE Joint Genome Institute (JGI-PGF)"/>
            <person name="Walter F."/>
            <person name="Albersmeier A."/>
            <person name="Kalinowski J."/>
            <person name="Ruckert C."/>
        </authorList>
    </citation>
    <scope>NUCLEOTIDE SEQUENCE</scope>
    <source>
        <strain evidence="1">KCTC 12719</strain>
    </source>
</reference>
<sequence length="70" mass="7820">MKFNVFRISVSLIDTKDKGGFPLITTSSNLAGAENFLFLSKQKILNEDYHQSLTCRGHSPGLIKTVQSIY</sequence>
<organism evidence="1 2">
    <name type="scientific">Salinimicrobium marinum</name>
    <dbReference type="NCBI Taxonomy" id="680283"/>
    <lineage>
        <taxon>Bacteria</taxon>
        <taxon>Pseudomonadati</taxon>
        <taxon>Bacteroidota</taxon>
        <taxon>Flavobacteriia</taxon>
        <taxon>Flavobacteriales</taxon>
        <taxon>Flavobacteriaceae</taxon>
        <taxon>Salinimicrobium</taxon>
    </lineage>
</organism>
<proteinExistence type="predicted"/>
<evidence type="ECO:0000313" key="1">
    <source>
        <dbReference type="EMBL" id="GHA33283.1"/>
    </source>
</evidence>
<dbReference type="Proteomes" id="UP000610456">
    <property type="component" value="Unassembled WGS sequence"/>
</dbReference>
<accession>A0A918SCZ9</accession>
<comment type="caution">
    <text evidence="1">The sequence shown here is derived from an EMBL/GenBank/DDBJ whole genome shotgun (WGS) entry which is preliminary data.</text>
</comment>
<name>A0A918SCZ9_9FLAO</name>